<name>A0ABP0VT04_9BRYO</name>
<dbReference type="EMBL" id="OZ020105">
    <property type="protein sequence ID" value="CAK9257586.1"/>
    <property type="molecule type" value="Genomic_DNA"/>
</dbReference>
<dbReference type="Proteomes" id="UP001497444">
    <property type="component" value="Chromosome 10"/>
</dbReference>
<feature type="region of interest" description="Disordered" evidence="1">
    <location>
        <begin position="204"/>
        <end position="237"/>
    </location>
</feature>
<sequence length="237" mass="24946">MAPDSTGTCLLIQNKILEDFGNQPRGDGTSDAAIMQYREVLEANFDLPDAASPAGSSQHTLEIANQEYTEEPTEPVGTDCNPLLADAGQPILDPELAASDVRPDLEMGLTDRNIMTAAIMTHKVQGVNATSVWVSLADHSGSVPVPPGNSFLPDPYLTSRASTSSPGFEMRLTDHNIMPAAMAHEVHGVDAISVEVSLARLSGSVSVPPTDNEHKGEHEKGMVGWENGGASPPPGLA</sequence>
<evidence type="ECO:0000313" key="3">
    <source>
        <dbReference type="Proteomes" id="UP001497444"/>
    </source>
</evidence>
<evidence type="ECO:0000313" key="2">
    <source>
        <dbReference type="EMBL" id="CAK9257586.1"/>
    </source>
</evidence>
<accession>A0ABP0VT04</accession>
<protein>
    <submittedName>
        <fullName evidence="2">Uncharacterized protein</fullName>
    </submittedName>
</protein>
<evidence type="ECO:0000256" key="1">
    <source>
        <dbReference type="SAM" id="MobiDB-lite"/>
    </source>
</evidence>
<proteinExistence type="predicted"/>
<feature type="compositionally biased region" description="Basic and acidic residues" evidence="1">
    <location>
        <begin position="211"/>
        <end position="221"/>
    </location>
</feature>
<gene>
    <name evidence="2" type="ORF">CSSPJE1EN1_LOCUS3064</name>
</gene>
<keyword evidence="3" id="KW-1185">Reference proteome</keyword>
<organism evidence="2 3">
    <name type="scientific">Sphagnum jensenii</name>
    <dbReference type="NCBI Taxonomy" id="128206"/>
    <lineage>
        <taxon>Eukaryota</taxon>
        <taxon>Viridiplantae</taxon>
        <taxon>Streptophyta</taxon>
        <taxon>Embryophyta</taxon>
        <taxon>Bryophyta</taxon>
        <taxon>Sphagnophytina</taxon>
        <taxon>Sphagnopsida</taxon>
        <taxon>Sphagnales</taxon>
        <taxon>Sphagnaceae</taxon>
        <taxon>Sphagnum</taxon>
    </lineage>
</organism>
<reference evidence="2" key="1">
    <citation type="submission" date="2024-02" db="EMBL/GenBank/DDBJ databases">
        <authorList>
            <consortium name="ELIXIR-Norway"/>
            <consortium name="Elixir Norway"/>
        </authorList>
    </citation>
    <scope>NUCLEOTIDE SEQUENCE</scope>
</reference>